<dbReference type="Gene3D" id="3.80.10.10">
    <property type="entry name" value="Ribonuclease Inhibitor"/>
    <property type="match status" value="1"/>
</dbReference>
<evidence type="ECO:0000256" key="12">
    <source>
        <dbReference type="ARBA" id="ARBA00063478"/>
    </source>
</evidence>
<keyword evidence="5" id="KW-0433">Leucine-rich repeat</keyword>
<dbReference type="CDD" id="cd08779">
    <property type="entry name" value="Death_PIDD"/>
    <property type="match status" value="1"/>
</dbReference>
<organism evidence="20 21">
    <name type="scientific">Rousettus aegyptiacus</name>
    <name type="common">Egyptian fruit bat</name>
    <name type="synonym">Pteropus aegyptiacus</name>
    <dbReference type="NCBI Taxonomy" id="9407"/>
    <lineage>
        <taxon>Eukaryota</taxon>
        <taxon>Metazoa</taxon>
        <taxon>Chordata</taxon>
        <taxon>Craniata</taxon>
        <taxon>Vertebrata</taxon>
        <taxon>Euteleostomi</taxon>
        <taxon>Mammalia</taxon>
        <taxon>Eutheria</taxon>
        <taxon>Laurasiatheria</taxon>
        <taxon>Chiroptera</taxon>
        <taxon>Yinpterochiroptera</taxon>
        <taxon>Pteropodoidea</taxon>
        <taxon>Pteropodidae</taxon>
        <taxon>Rousettinae</taxon>
        <taxon>Rousettus</taxon>
    </lineage>
</organism>
<dbReference type="PROSITE" id="PS51145">
    <property type="entry name" value="ZU5"/>
    <property type="match status" value="2"/>
</dbReference>
<dbReference type="FunFam" id="2.60.220.30:FF:000011">
    <property type="entry name" value="P53-induced death domain protein 1"/>
    <property type="match status" value="1"/>
</dbReference>
<protein>
    <recommendedName>
        <fullName evidence="13">p53-induced death domain-containing protein 1</fullName>
    </recommendedName>
    <alternativeName>
        <fullName evidence="14">Leucine-rich repeat and death domain-containing protein</fullName>
    </alternativeName>
</protein>
<keyword evidence="6" id="KW-0053">Apoptosis</keyword>
<evidence type="ECO:0000256" key="1">
    <source>
        <dbReference type="ARBA" id="ARBA00004123"/>
    </source>
</evidence>
<evidence type="ECO:0000256" key="5">
    <source>
        <dbReference type="ARBA" id="ARBA00022614"/>
    </source>
</evidence>
<evidence type="ECO:0000313" key="21">
    <source>
        <dbReference type="Proteomes" id="UP000593571"/>
    </source>
</evidence>
<feature type="site" description="Cleavage; by autolysis" evidence="16">
    <location>
        <begin position="448"/>
        <end position="449"/>
    </location>
</feature>
<evidence type="ECO:0000256" key="7">
    <source>
        <dbReference type="ARBA" id="ARBA00022737"/>
    </source>
</evidence>
<evidence type="ECO:0000256" key="4">
    <source>
        <dbReference type="ARBA" id="ARBA00022553"/>
    </source>
</evidence>
<keyword evidence="21" id="KW-1185">Reference proteome</keyword>
<feature type="domain" description="ZU5" evidence="19">
    <location>
        <begin position="325"/>
        <end position="457"/>
    </location>
</feature>
<feature type="region of interest" description="Disordered" evidence="17">
    <location>
        <begin position="889"/>
        <end position="913"/>
    </location>
</feature>
<feature type="active site" evidence="15">
    <location>
        <position position="589"/>
    </location>
</feature>
<evidence type="ECO:0000313" key="20">
    <source>
        <dbReference type="EMBL" id="KAF6467058.1"/>
    </source>
</evidence>
<evidence type="ECO:0000259" key="18">
    <source>
        <dbReference type="PROSITE" id="PS50017"/>
    </source>
</evidence>
<dbReference type="GO" id="GO:0005634">
    <property type="term" value="C:nucleus"/>
    <property type="evidence" value="ECO:0007669"/>
    <property type="project" value="UniProtKB-SubCell"/>
</dbReference>
<evidence type="ECO:0000256" key="3">
    <source>
        <dbReference type="ARBA" id="ARBA00022490"/>
    </source>
</evidence>
<feature type="active site" evidence="15">
    <location>
        <position position="591"/>
    </location>
</feature>
<dbReference type="InterPro" id="IPR003591">
    <property type="entry name" value="Leu-rich_rpt_typical-subtyp"/>
</dbReference>
<dbReference type="InterPro" id="IPR000488">
    <property type="entry name" value="Death_dom"/>
</dbReference>
<feature type="site" description="Cleavage; by autolysis" evidence="16">
    <location>
        <begin position="590"/>
        <end position="591"/>
    </location>
</feature>
<dbReference type="SMART" id="SM00005">
    <property type="entry name" value="DEATH"/>
    <property type="match status" value="1"/>
</dbReference>
<keyword evidence="3" id="KW-0963">Cytoplasm</keyword>
<accession>A0A7J8H4F4</accession>
<dbReference type="InterPro" id="IPR050216">
    <property type="entry name" value="LRR_domain-containing"/>
</dbReference>
<dbReference type="Gene3D" id="2.60.220.30">
    <property type="match status" value="2"/>
</dbReference>
<dbReference type="SUPFAM" id="SSF47986">
    <property type="entry name" value="DEATH domain"/>
    <property type="match status" value="1"/>
</dbReference>
<evidence type="ECO:0000256" key="8">
    <source>
        <dbReference type="ARBA" id="ARBA00022801"/>
    </source>
</evidence>
<dbReference type="GO" id="GO:0016787">
    <property type="term" value="F:hydrolase activity"/>
    <property type="evidence" value="ECO:0007669"/>
    <property type="project" value="UniProtKB-KW"/>
</dbReference>
<evidence type="ECO:0000256" key="11">
    <source>
        <dbReference type="ARBA" id="ARBA00056062"/>
    </source>
</evidence>
<evidence type="ECO:0000256" key="16">
    <source>
        <dbReference type="PIRSR" id="PIRSR619502-2"/>
    </source>
</evidence>
<dbReference type="InterPro" id="IPR032675">
    <property type="entry name" value="LRR_dom_sf"/>
</dbReference>
<keyword evidence="9" id="KW-0007">Acetylation</keyword>
<evidence type="ECO:0000256" key="15">
    <source>
        <dbReference type="PIRSR" id="PIRSR619502-1"/>
    </source>
</evidence>
<dbReference type="InterPro" id="IPR001611">
    <property type="entry name" value="Leu-rich_rpt"/>
</dbReference>
<dbReference type="PANTHER" id="PTHR48051">
    <property type="match status" value="1"/>
</dbReference>
<sequence length="913" mass="100014">MAAVEEGPEPQVAGAGDAVRDATDAADAGPRAPSLLAGNRLSLDLYPEGCRWLQHLCAQQHPQLLEVEFLQLSGHEDPQLLEATLACVPWSLPHLRSLVLKGGQRRDALGACLPGSLTTLPSSLAGLAHLVHLDLSFNSLETLPDCVPQMHGLGALLLSHNRLSELPEALGGLPALTFLAVTHNRLQTLPTALGALSTLQRLDLSENLLDTLPPEIGGLSSLAELSLASNRLQSLPASLAGLRSLRLLILHSNLLTSVPAGLAHLPLLTRLDLRDNQLWDVPPELRDAPFVRLQGNPLGKALPDSCSPPGTPVVPEMPRLFLTSDLDSFPVTPQGCSVTLACGVRLQFPAGATAASVTIRYRLWLPEPRLVPLGPHDSLLSGVLELQPHGVAFQQEVGLWLLFVPPRVRRCREVVVRTLSDDGWSDLETRLEEEAPKRLWAHCQVPHFSWFLVVSRPVSNACLVPPEGTLLFSSGNPGIKVTFPPGATDEPRHVRMQVVHMADRELQALLGEPAAAVSPLLCLSQSGPSGFLRPVTVQLPLPPGITGLSLDRSRLHLLYQAPPTATWDDITAEVALELTHLYARFQVMHFSWYWLWYTTKTCVGGLARKAWARLRLHRVNLIALQRRRDPEQVLLQCLPRHKVDATLRRLLERYHGPEPSDTVEMFEGEKFFAAFERGLDVDADRPDCVEGRVCFVFYSHLKNVKEVYVTTSLDRQAQAVRGQVSFYRGPVPEEVPEEAEAARQRRGADALWMATLPIKLPRLRGSEGLGRGAGLSLAPLNLGDAETGFLTQSNLLNVAGRLGPDWPAVALHLGLSYQELQRIRHEFRDDLDGQIRHMLFSWAERQAGQPGAVGRLVQALEQSDRRDVAQEVRAILELGCRKYQDGIRHTSLAPRDAAPPGASASQPPEPAQA</sequence>
<dbReference type="PROSITE" id="PS51450">
    <property type="entry name" value="LRR"/>
    <property type="match status" value="2"/>
</dbReference>
<dbReference type="Proteomes" id="UP000593571">
    <property type="component" value="Unassembled WGS sequence"/>
</dbReference>
<dbReference type="Gene3D" id="1.10.533.10">
    <property type="entry name" value="Death Domain, Fas"/>
    <property type="match status" value="1"/>
</dbReference>
<dbReference type="FunFam" id="1.10.533.10:FF:000033">
    <property type="entry name" value="p53-induced death domain-containing protein 1 isoform X1"/>
    <property type="match status" value="1"/>
</dbReference>
<dbReference type="Pfam" id="PF00560">
    <property type="entry name" value="LRR_1"/>
    <property type="match status" value="1"/>
</dbReference>
<evidence type="ECO:0000256" key="13">
    <source>
        <dbReference type="ARBA" id="ARBA00070647"/>
    </source>
</evidence>
<dbReference type="EMBL" id="JACASE010000005">
    <property type="protein sequence ID" value="KAF6467058.1"/>
    <property type="molecule type" value="Genomic_DNA"/>
</dbReference>
<dbReference type="SMART" id="SM00364">
    <property type="entry name" value="LRR_BAC"/>
    <property type="match status" value="6"/>
</dbReference>
<feature type="active site" evidence="15">
    <location>
        <position position="449"/>
    </location>
</feature>
<dbReference type="Pfam" id="PF13855">
    <property type="entry name" value="LRR_8"/>
    <property type="match status" value="2"/>
</dbReference>
<dbReference type="FunFam" id="3.80.10.10:FF:000817">
    <property type="entry name" value="P53-induced death domain protein 1"/>
    <property type="match status" value="1"/>
</dbReference>
<evidence type="ECO:0000256" key="2">
    <source>
        <dbReference type="ARBA" id="ARBA00004496"/>
    </source>
</evidence>
<keyword evidence="7" id="KW-0677">Repeat</keyword>
<evidence type="ECO:0000256" key="14">
    <source>
        <dbReference type="ARBA" id="ARBA00076633"/>
    </source>
</evidence>
<dbReference type="GO" id="GO:0006915">
    <property type="term" value="P:apoptotic process"/>
    <property type="evidence" value="ECO:0007669"/>
    <property type="project" value="UniProtKB-KW"/>
</dbReference>
<dbReference type="InterPro" id="IPR011029">
    <property type="entry name" value="DEATH-like_dom_sf"/>
</dbReference>
<dbReference type="SUPFAM" id="SSF52058">
    <property type="entry name" value="L domain-like"/>
    <property type="match status" value="1"/>
</dbReference>
<feature type="region of interest" description="Disordered" evidence="17">
    <location>
        <begin position="1"/>
        <end position="31"/>
    </location>
</feature>
<dbReference type="Pfam" id="PF00531">
    <property type="entry name" value="Death"/>
    <property type="match status" value="1"/>
</dbReference>
<keyword evidence="10" id="KW-0539">Nucleus</keyword>
<dbReference type="InterPro" id="IPR019502">
    <property type="entry name" value="Peptidase_S68_pidd"/>
</dbReference>
<comment type="subcellular location">
    <subcellularLocation>
        <location evidence="2">Cytoplasm</location>
    </subcellularLocation>
    <subcellularLocation>
        <location evidence="1">Nucleus</location>
    </subcellularLocation>
</comment>
<feature type="active site" evidence="15">
    <location>
        <position position="447"/>
    </location>
</feature>
<gene>
    <name evidence="20" type="ORF">HJG63_015285</name>
</gene>
<evidence type="ECO:0000256" key="17">
    <source>
        <dbReference type="SAM" id="MobiDB-lite"/>
    </source>
</evidence>
<evidence type="ECO:0000259" key="19">
    <source>
        <dbReference type="PROSITE" id="PS51145"/>
    </source>
</evidence>
<name>A0A7J8H4F4_ROUAE</name>
<reference evidence="20 21" key="1">
    <citation type="journal article" date="2020" name="Nature">
        <title>Six reference-quality genomes reveal evolution of bat adaptations.</title>
        <authorList>
            <person name="Jebb D."/>
            <person name="Huang Z."/>
            <person name="Pippel M."/>
            <person name="Hughes G.M."/>
            <person name="Lavrichenko K."/>
            <person name="Devanna P."/>
            <person name="Winkler S."/>
            <person name="Jermiin L.S."/>
            <person name="Skirmuntt E.C."/>
            <person name="Katzourakis A."/>
            <person name="Burkitt-Gray L."/>
            <person name="Ray D.A."/>
            <person name="Sullivan K.A.M."/>
            <person name="Roscito J.G."/>
            <person name="Kirilenko B.M."/>
            <person name="Davalos L.M."/>
            <person name="Corthals A.P."/>
            <person name="Power M.L."/>
            <person name="Jones G."/>
            <person name="Ransome R.D."/>
            <person name="Dechmann D.K.N."/>
            <person name="Locatelli A.G."/>
            <person name="Puechmaille S.J."/>
            <person name="Fedrigo O."/>
            <person name="Jarvis E.D."/>
            <person name="Hiller M."/>
            <person name="Vernes S.C."/>
            <person name="Myers E.W."/>
            <person name="Teeling E.C."/>
        </authorList>
    </citation>
    <scope>NUCLEOTIDE SEQUENCE [LARGE SCALE GENOMIC DNA]</scope>
    <source>
        <strain evidence="20">MRouAeg1</strain>
        <tissue evidence="20">Muscle</tissue>
    </source>
</reference>
<dbReference type="PROSITE" id="PS50017">
    <property type="entry name" value="DEATH_DOMAIN"/>
    <property type="match status" value="1"/>
</dbReference>
<dbReference type="GO" id="GO:0007165">
    <property type="term" value="P:signal transduction"/>
    <property type="evidence" value="ECO:0007669"/>
    <property type="project" value="InterPro"/>
</dbReference>
<dbReference type="PANTHER" id="PTHR48051:SF39">
    <property type="entry name" value="P53-INDUCED DEATH DOMAIN PROTEIN 1"/>
    <property type="match status" value="1"/>
</dbReference>
<proteinExistence type="predicted"/>
<dbReference type="GO" id="GO:0005737">
    <property type="term" value="C:cytoplasm"/>
    <property type="evidence" value="ECO:0007669"/>
    <property type="project" value="UniProtKB-SubCell"/>
</dbReference>
<dbReference type="Pfam" id="PF10461">
    <property type="entry name" value="Peptidase_S68"/>
    <property type="match status" value="1"/>
</dbReference>
<dbReference type="GO" id="GO:0006974">
    <property type="term" value="P:DNA damage response"/>
    <property type="evidence" value="ECO:0007669"/>
    <property type="project" value="InterPro"/>
</dbReference>
<dbReference type="AlphaFoldDB" id="A0A7J8H4F4"/>
<dbReference type="InterPro" id="IPR000906">
    <property type="entry name" value="ZU5_dom"/>
</dbReference>
<keyword evidence="4" id="KW-0597">Phosphoprotein</keyword>
<comment type="subunit">
    <text evidence="12">Forms a complex named the PIDDosome with CASP2 and CRADD. Forms a complex with IKBKG and RIPK1. Interacts with FADD and MADD.</text>
</comment>
<comment type="caution">
    <text evidence="20">The sequence shown here is derived from an EMBL/GenBank/DDBJ whole genome shotgun (WGS) entry which is preliminary data.</text>
</comment>
<evidence type="ECO:0000256" key="9">
    <source>
        <dbReference type="ARBA" id="ARBA00022990"/>
    </source>
</evidence>
<comment type="function">
    <text evidence="11">Component of the DNA damage/stress response pathway that functions downstream of p53/TP53 and can either promote cell survival or apoptosis. Associated with CRADD and the CASP2 caspase, it forms the PIDDosome a complex that activates CASP2 and triggers apoptosis. Associated with IKBKG and RIPK1, it enhances sumoylation and ubiquitination of IKBKG which is important for activation of the transcription factor NF-kappa-B.</text>
</comment>
<evidence type="ECO:0000256" key="10">
    <source>
        <dbReference type="ARBA" id="ARBA00023242"/>
    </source>
</evidence>
<keyword evidence="8" id="KW-0378">Hydrolase</keyword>
<evidence type="ECO:0000256" key="6">
    <source>
        <dbReference type="ARBA" id="ARBA00022703"/>
    </source>
</evidence>
<feature type="domain" description="ZU5" evidence="19">
    <location>
        <begin position="458"/>
        <end position="599"/>
    </location>
</feature>
<dbReference type="SMART" id="SM00369">
    <property type="entry name" value="LRR_TYP"/>
    <property type="match status" value="7"/>
</dbReference>
<dbReference type="FunFam" id="2.60.220.30:FF:000010">
    <property type="entry name" value="p53-induced death domain-containing protein 1 isoform X2"/>
    <property type="match status" value="1"/>
</dbReference>
<feature type="domain" description="Death" evidence="18">
    <location>
        <begin position="791"/>
        <end position="876"/>
    </location>
</feature>
<dbReference type="Pfam" id="PF00791">
    <property type="entry name" value="ZU5"/>
    <property type="match status" value="2"/>
</dbReference>